<dbReference type="GO" id="GO:0019277">
    <property type="term" value="P:UDP-N-acetylgalactosamine biosynthetic process"/>
    <property type="evidence" value="ECO:0007669"/>
    <property type="project" value="InterPro"/>
</dbReference>
<dbReference type="CDD" id="cd01555">
    <property type="entry name" value="UdpNAET"/>
    <property type="match status" value="1"/>
</dbReference>
<dbReference type="GO" id="GO:0005737">
    <property type="term" value="C:cytoplasm"/>
    <property type="evidence" value="ECO:0007669"/>
    <property type="project" value="UniProtKB-SubCell"/>
</dbReference>
<dbReference type="Proteomes" id="UP001139125">
    <property type="component" value="Unassembled WGS sequence"/>
</dbReference>
<dbReference type="EMBL" id="JANDBC010000001">
    <property type="protein sequence ID" value="MCP9290096.1"/>
    <property type="molecule type" value="Genomic_DNA"/>
</dbReference>
<evidence type="ECO:0000256" key="9">
    <source>
        <dbReference type="ARBA" id="ARBA00023316"/>
    </source>
</evidence>
<dbReference type="SUPFAM" id="SSF55205">
    <property type="entry name" value="EPT/RTPC-like"/>
    <property type="match status" value="1"/>
</dbReference>
<feature type="binding site" evidence="12">
    <location>
        <begin position="22"/>
        <end position="23"/>
    </location>
    <ligand>
        <name>phosphoenolpyruvate</name>
        <dbReference type="ChEBI" id="CHEBI:58702"/>
    </ligand>
</feature>
<keyword evidence="12" id="KW-0670">Pyruvate</keyword>
<dbReference type="PANTHER" id="PTHR43783">
    <property type="entry name" value="UDP-N-ACETYLGLUCOSAMINE 1-CARBOXYVINYLTRANSFERASE"/>
    <property type="match status" value="1"/>
</dbReference>
<feature type="binding site" evidence="12">
    <location>
        <position position="308"/>
    </location>
    <ligand>
        <name>UDP-N-acetyl-alpha-D-glucosamine</name>
        <dbReference type="ChEBI" id="CHEBI:57705"/>
    </ligand>
</feature>
<accession>A0A9X2RB68</accession>
<evidence type="ECO:0000256" key="5">
    <source>
        <dbReference type="ARBA" id="ARBA00022679"/>
    </source>
</evidence>
<keyword evidence="3 12" id="KW-0963">Cytoplasm</keyword>
<comment type="catalytic activity">
    <reaction evidence="11 12">
        <text>phosphoenolpyruvate + UDP-N-acetyl-alpha-D-glucosamine = UDP-N-acetyl-3-O-(1-carboxyvinyl)-alpha-D-glucosamine + phosphate</text>
        <dbReference type="Rhea" id="RHEA:18681"/>
        <dbReference type="ChEBI" id="CHEBI:43474"/>
        <dbReference type="ChEBI" id="CHEBI:57705"/>
        <dbReference type="ChEBI" id="CHEBI:58702"/>
        <dbReference type="ChEBI" id="CHEBI:68483"/>
        <dbReference type="EC" id="2.5.1.7"/>
    </reaction>
</comment>
<dbReference type="InterPro" id="IPR013792">
    <property type="entry name" value="RNA3'P_cycl/enolpyr_Trfase_a/b"/>
</dbReference>
<comment type="pathway">
    <text evidence="2 12">Cell wall biogenesis; peptidoglycan biosynthesis.</text>
</comment>
<dbReference type="PANTHER" id="PTHR43783:SF1">
    <property type="entry name" value="UDP-N-ACETYLGLUCOSAMINE 1-CARBOXYVINYLTRANSFERASE"/>
    <property type="match status" value="1"/>
</dbReference>
<keyword evidence="5 12" id="KW-0808">Transferase</keyword>
<dbReference type="GO" id="GO:0009252">
    <property type="term" value="P:peptidoglycan biosynthetic process"/>
    <property type="evidence" value="ECO:0007669"/>
    <property type="project" value="UniProtKB-UniRule"/>
</dbReference>
<comment type="subcellular location">
    <subcellularLocation>
        <location evidence="1 12">Cytoplasm</location>
    </subcellularLocation>
</comment>
<reference evidence="14" key="1">
    <citation type="submission" date="2022-06" db="EMBL/GenBank/DDBJ databases">
        <title>Gracilimonas sp. CAU 1638 isolated from sea sediment.</title>
        <authorList>
            <person name="Kim W."/>
        </authorList>
    </citation>
    <scope>NUCLEOTIDE SEQUENCE</scope>
    <source>
        <strain evidence="14">CAU 1638</strain>
    </source>
</reference>
<evidence type="ECO:0000256" key="7">
    <source>
        <dbReference type="ARBA" id="ARBA00022984"/>
    </source>
</evidence>
<dbReference type="RefSeq" id="WP_255131855.1">
    <property type="nucleotide sequence ID" value="NZ_JANDBC010000001.1"/>
</dbReference>
<dbReference type="InterPro" id="IPR050068">
    <property type="entry name" value="MurA_subfamily"/>
</dbReference>
<dbReference type="InterPro" id="IPR001986">
    <property type="entry name" value="Enolpyruvate_Tfrase_dom"/>
</dbReference>
<feature type="active site" description="Proton donor" evidence="12">
    <location>
        <position position="118"/>
    </location>
</feature>
<evidence type="ECO:0000256" key="2">
    <source>
        <dbReference type="ARBA" id="ARBA00004752"/>
    </source>
</evidence>
<dbReference type="InterPro" id="IPR005750">
    <property type="entry name" value="UDP_GlcNAc_COvinyl_MurA"/>
</dbReference>
<dbReference type="NCBIfam" id="TIGR01072">
    <property type="entry name" value="murA"/>
    <property type="match status" value="1"/>
</dbReference>
<feature type="binding site" evidence="12">
    <location>
        <begin position="123"/>
        <end position="127"/>
    </location>
    <ligand>
        <name>UDP-N-acetyl-alpha-D-glucosamine</name>
        <dbReference type="ChEBI" id="CHEBI:57705"/>
    </ligand>
</feature>
<evidence type="ECO:0000256" key="11">
    <source>
        <dbReference type="ARBA" id="ARBA00047527"/>
    </source>
</evidence>
<evidence type="ECO:0000259" key="13">
    <source>
        <dbReference type="Pfam" id="PF00275"/>
    </source>
</evidence>
<gene>
    <name evidence="12 14" type="primary">murA</name>
    <name evidence="14" type="ORF">NM125_00720</name>
</gene>
<protein>
    <recommendedName>
        <fullName evidence="12">UDP-N-acetylglucosamine 1-carboxyvinyltransferase</fullName>
        <ecNumber evidence="12">2.5.1.7</ecNumber>
    </recommendedName>
    <alternativeName>
        <fullName evidence="12">Enoylpyruvate transferase</fullName>
    </alternativeName>
    <alternativeName>
        <fullName evidence="12">UDP-N-acetylglucosamine enolpyruvyl transferase</fullName>
        <shortName evidence="12">EPT</shortName>
    </alternativeName>
</protein>
<evidence type="ECO:0000256" key="3">
    <source>
        <dbReference type="ARBA" id="ARBA00022490"/>
    </source>
</evidence>
<comment type="similarity">
    <text evidence="10 12">Belongs to the EPSP synthase family. MurA subfamily.</text>
</comment>
<evidence type="ECO:0000256" key="1">
    <source>
        <dbReference type="ARBA" id="ARBA00004496"/>
    </source>
</evidence>
<sequence>MDKFIIEGGTPLKGTIPISGSKNAALPLMAASLLGNSASTIRNTPRLKDIYTFNNVIRVVGAQVDFKEDENTLVIDPTNVNHLEAPYDLVRKMRASFYMLGALVGKHGYAKVSMPGGCAWGPRPVDLHLKGMEAMGIDIELEKGYVIAKADDKIDGGTFQLEPSSVGATVNLLLAAVLKARKFTIENAAKEPDVVQLCNFLTKMGADIEGIGTDTLTVKAVDSLEGIEVSNDPDRIELGTFMIAGAMFPGSELTLTGCNPDQLGGFTDKLRKTGTSVEVDGTTIHVKAPDKLKPVSIKTEIYPGFPTDLQAQWATMMTQAEGDSKVTDTVYFDRFSYVPELTRLGADMEVEKNTVHISGKTPLTGASVMSTDLRASVSLVLAAMVADNHTEVLRIYHLDRGYESLEDKLSAVGASIKRVDGD</sequence>
<dbReference type="InterPro" id="IPR036968">
    <property type="entry name" value="Enolpyruvate_Tfrase_sf"/>
</dbReference>
<comment type="caution">
    <text evidence="12">Lacks conserved residue(s) required for the propagation of feature annotation.</text>
</comment>
<keyword evidence="9 12" id="KW-0961">Cell wall biogenesis/degradation</keyword>
<keyword evidence="6 12" id="KW-0133">Cell shape</keyword>
<evidence type="ECO:0000313" key="14">
    <source>
        <dbReference type="EMBL" id="MCP9290096.1"/>
    </source>
</evidence>
<dbReference type="HAMAP" id="MF_00111">
    <property type="entry name" value="MurA"/>
    <property type="match status" value="1"/>
</dbReference>
<feature type="modified residue" description="2-(S-cysteinyl)pyruvic acid O-phosphothioketal" evidence="12">
    <location>
        <position position="118"/>
    </location>
</feature>
<organism evidence="14 15">
    <name type="scientific">Gracilimonas sediminicola</name>
    <dbReference type="NCBI Taxonomy" id="2952158"/>
    <lineage>
        <taxon>Bacteria</taxon>
        <taxon>Pseudomonadati</taxon>
        <taxon>Balneolota</taxon>
        <taxon>Balneolia</taxon>
        <taxon>Balneolales</taxon>
        <taxon>Balneolaceae</taxon>
        <taxon>Gracilimonas</taxon>
    </lineage>
</organism>
<keyword evidence="8 12" id="KW-0131">Cell cycle</keyword>
<feature type="domain" description="Enolpyruvate transferase" evidence="13">
    <location>
        <begin position="7"/>
        <end position="409"/>
    </location>
</feature>
<evidence type="ECO:0000256" key="6">
    <source>
        <dbReference type="ARBA" id="ARBA00022960"/>
    </source>
</evidence>
<dbReference type="AlphaFoldDB" id="A0A9X2RB68"/>
<dbReference type="Pfam" id="PF00275">
    <property type="entry name" value="EPSP_synthase"/>
    <property type="match status" value="1"/>
</dbReference>
<keyword evidence="4 12" id="KW-0132">Cell division</keyword>
<dbReference type="GO" id="GO:0008760">
    <property type="term" value="F:UDP-N-acetylglucosamine 1-carboxyvinyltransferase activity"/>
    <property type="evidence" value="ECO:0007669"/>
    <property type="project" value="UniProtKB-UniRule"/>
</dbReference>
<name>A0A9X2RB68_9BACT</name>
<proteinExistence type="inferred from homology"/>
<dbReference type="GO" id="GO:0051301">
    <property type="term" value="P:cell division"/>
    <property type="evidence" value="ECO:0007669"/>
    <property type="project" value="UniProtKB-KW"/>
</dbReference>
<keyword evidence="15" id="KW-1185">Reference proteome</keyword>
<dbReference type="EC" id="2.5.1.7" evidence="12"/>
<feature type="binding site" evidence="12">
    <location>
        <position position="330"/>
    </location>
    <ligand>
        <name>UDP-N-acetyl-alpha-D-glucosamine</name>
        <dbReference type="ChEBI" id="CHEBI:57705"/>
    </ligand>
</feature>
<comment type="function">
    <text evidence="12">Cell wall formation. Adds enolpyruvyl to UDP-N-acetylglucosamine.</text>
</comment>
<keyword evidence="7 12" id="KW-0573">Peptidoglycan synthesis</keyword>
<evidence type="ECO:0000256" key="4">
    <source>
        <dbReference type="ARBA" id="ARBA00022618"/>
    </source>
</evidence>
<evidence type="ECO:0000313" key="15">
    <source>
        <dbReference type="Proteomes" id="UP001139125"/>
    </source>
</evidence>
<dbReference type="Gene3D" id="3.65.10.10">
    <property type="entry name" value="Enolpyruvate transferase domain"/>
    <property type="match status" value="2"/>
</dbReference>
<dbReference type="GO" id="GO:0071555">
    <property type="term" value="P:cell wall organization"/>
    <property type="evidence" value="ECO:0007669"/>
    <property type="project" value="UniProtKB-KW"/>
</dbReference>
<dbReference type="NCBIfam" id="NF006873">
    <property type="entry name" value="PRK09369.1"/>
    <property type="match status" value="1"/>
</dbReference>
<dbReference type="GO" id="GO:0008360">
    <property type="term" value="P:regulation of cell shape"/>
    <property type="evidence" value="ECO:0007669"/>
    <property type="project" value="UniProtKB-KW"/>
</dbReference>
<evidence type="ECO:0000256" key="10">
    <source>
        <dbReference type="ARBA" id="ARBA00038367"/>
    </source>
</evidence>
<comment type="caution">
    <text evidence="14">The sequence shown here is derived from an EMBL/GenBank/DDBJ whole genome shotgun (WGS) entry which is preliminary data.</text>
</comment>
<evidence type="ECO:0000256" key="8">
    <source>
        <dbReference type="ARBA" id="ARBA00023306"/>
    </source>
</evidence>
<feature type="binding site" evidence="12">
    <location>
        <position position="94"/>
    </location>
    <ligand>
        <name>UDP-N-acetyl-alpha-D-glucosamine</name>
        <dbReference type="ChEBI" id="CHEBI:57705"/>
    </ligand>
</feature>
<evidence type="ECO:0000256" key="12">
    <source>
        <dbReference type="HAMAP-Rule" id="MF_00111"/>
    </source>
</evidence>